<accession>A0A401H2V2</accession>
<feature type="region of interest" description="Disordered" evidence="1">
    <location>
        <begin position="141"/>
        <end position="215"/>
    </location>
</feature>
<dbReference type="STRING" id="139825.A0A401H2V2"/>
<feature type="region of interest" description="Disordered" evidence="1">
    <location>
        <begin position="270"/>
        <end position="340"/>
    </location>
</feature>
<protein>
    <submittedName>
        <fullName evidence="2">Uncharacterized protein</fullName>
    </submittedName>
</protein>
<dbReference type="AlphaFoldDB" id="A0A401H2V2"/>
<dbReference type="OrthoDB" id="3265369at2759"/>
<dbReference type="GeneID" id="38785658"/>
<reference evidence="2 3" key="1">
    <citation type="journal article" date="2018" name="Sci. Rep.">
        <title>Genome sequence of the cauliflower mushroom Sparassis crispa (Hanabiratake) and its association with beneficial usage.</title>
        <authorList>
            <person name="Kiyama R."/>
            <person name="Furutani Y."/>
            <person name="Kawaguchi K."/>
            <person name="Nakanishi T."/>
        </authorList>
    </citation>
    <scope>NUCLEOTIDE SEQUENCE [LARGE SCALE GENOMIC DNA]</scope>
</reference>
<evidence type="ECO:0000256" key="1">
    <source>
        <dbReference type="SAM" id="MobiDB-lite"/>
    </source>
</evidence>
<evidence type="ECO:0000313" key="3">
    <source>
        <dbReference type="Proteomes" id="UP000287166"/>
    </source>
</evidence>
<feature type="compositionally biased region" description="Low complexity" evidence="1">
    <location>
        <begin position="306"/>
        <end position="316"/>
    </location>
</feature>
<dbReference type="Proteomes" id="UP000287166">
    <property type="component" value="Unassembled WGS sequence"/>
</dbReference>
<keyword evidence="3" id="KW-1185">Reference proteome</keyword>
<dbReference type="InParanoid" id="A0A401H2V2"/>
<organism evidence="2 3">
    <name type="scientific">Sparassis crispa</name>
    <dbReference type="NCBI Taxonomy" id="139825"/>
    <lineage>
        <taxon>Eukaryota</taxon>
        <taxon>Fungi</taxon>
        <taxon>Dikarya</taxon>
        <taxon>Basidiomycota</taxon>
        <taxon>Agaricomycotina</taxon>
        <taxon>Agaricomycetes</taxon>
        <taxon>Polyporales</taxon>
        <taxon>Sparassidaceae</taxon>
        <taxon>Sparassis</taxon>
    </lineage>
</organism>
<comment type="caution">
    <text evidence="2">The sequence shown here is derived from an EMBL/GenBank/DDBJ whole genome shotgun (WGS) entry which is preliminary data.</text>
</comment>
<proteinExistence type="predicted"/>
<dbReference type="RefSeq" id="XP_027619654.1">
    <property type="nucleotide sequence ID" value="XM_027763853.1"/>
</dbReference>
<feature type="compositionally biased region" description="Low complexity" evidence="1">
    <location>
        <begin position="275"/>
        <end position="296"/>
    </location>
</feature>
<sequence length="340" mass="36816">MGRPRLEGHITSARLTTRRPAAWLSEHRSLKPWLIPPRLLLISTSTIATRRHLLGCTCLHLLSPSSTPQMAFTIFRDDAPPSEVETSAEVATPSPMRAIAPLNASSLIVFRPDKENIDPLTGLRSNTELSSKKRKTNVLATKIHAPPPSKKAKESKDSKNRVEKTTSAARVRVVADKKRGGSKRVGGAGPSRARRSPSLPRVVEEVDERTDRDGVSQGAINSRCYELTVLPLADISEAYEAVPSLEADLVALVEDVKDVLTKALEVGGTETSRGVSPVPVLKSVSPVRPRESVSTSATPEREGIHSTFTFSSPSPSGKRYAASKRLPKHSSSDAVIEVKH</sequence>
<evidence type="ECO:0000313" key="2">
    <source>
        <dbReference type="EMBL" id="GBE88741.1"/>
    </source>
</evidence>
<gene>
    <name evidence="2" type="ORF">SCP_1401460</name>
</gene>
<feature type="compositionally biased region" description="Basic and acidic residues" evidence="1">
    <location>
        <begin position="151"/>
        <end position="164"/>
    </location>
</feature>
<name>A0A401H2V2_9APHY</name>
<dbReference type="EMBL" id="BFAD01000014">
    <property type="protein sequence ID" value="GBE88741.1"/>
    <property type="molecule type" value="Genomic_DNA"/>
</dbReference>